<proteinExistence type="predicted"/>
<reference evidence="3" key="1">
    <citation type="submission" date="2019-07" db="EMBL/GenBank/DDBJ databases">
        <title>De Novo Assembly of kiwifruit Actinidia rufa.</title>
        <authorList>
            <person name="Sugita-Konishi S."/>
            <person name="Sato K."/>
            <person name="Mori E."/>
            <person name="Abe Y."/>
            <person name="Kisaki G."/>
            <person name="Hamano K."/>
            <person name="Suezawa K."/>
            <person name="Otani M."/>
            <person name="Fukuda T."/>
            <person name="Manabe T."/>
            <person name="Gomi K."/>
            <person name="Tabuchi M."/>
            <person name="Akimitsu K."/>
            <person name="Kataoka I."/>
        </authorList>
    </citation>
    <scope>NUCLEOTIDE SEQUENCE [LARGE SCALE GENOMIC DNA]</scope>
    <source>
        <strain evidence="3">cv. Fuchu</strain>
    </source>
</reference>
<keyword evidence="3" id="KW-1185">Reference proteome</keyword>
<dbReference type="AlphaFoldDB" id="A0A7J0D6Z0"/>
<evidence type="ECO:0000313" key="3">
    <source>
        <dbReference type="Proteomes" id="UP000585474"/>
    </source>
</evidence>
<dbReference type="EMBL" id="BJWL01000046">
    <property type="protein sequence ID" value="GFS28617.1"/>
    <property type="molecule type" value="Genomic_DNA"/>
</dbReference>
<organism evidence="2 3">
    <name type="scientific">Actinidia rufa</name>
    <dbReference type="NCBI Taxonomy" id="165716"/>
    <lineage>
        <taxon>Eukaryota</taxon>
        <taxon>Viridiplantae</taxon>
        <taxon>Streptophyta</taxon>
        <taxon>Embryophyta</taxon>
        <taxon>Tracheophyta</taxon>
        <taxon>Spermatophyta</taxon>
        <taxon>Magnoliopsida</taxon>
        <taxon>eudicotyledons</taxon>
        <taxon>Gunneridae</taxon>
        <taxon>Pentapetalae</taxon>
        <taxon>asterids</taxon>
        <taxon>Ericales</taxon>
        <taxon>Actinidiaceae</taxon>
        <taxon>Actinidia</taxon>
    </lineage>
</organism>
<feature type="compositionally biased region" description="Basic and acidic residues" evidence="1">
    <location>
        <begin position="233"/>
        <end position="242"/>
    </location>
</feature>
<feature type="compositionally biased region" description="Basic and acidic residues" evidence="1">
    <location>
        <begin position="202"/>
        <end position="215"/>
    </location>
</feature>
<comment type="caution">
    <text evidence="2">The sequence shown here is derived from an EMBL/GenBank/DDBJ whole genome shotgun (WGS) entry which is preliminary data.</text>
</comment>
<sequence>MDEFAKEQAAIETKASTPTTVDLVYRVEEALRKVGWVHKMGRFYWLWPTKLVRWGAMSLGGPLGRGLSNKAGTLSVLNEGEESLNRARLSLLVAGSFWGGGEDDTILATSLSSGRLGKQATFSIGQIPINNRIGRNGIGSEKLDSEMNIKGILPVPVLEITGWNSRTQPEQEEDKKAGEIGGVKLPENAMRRRTPYREKKEKWVLGKRDRGREEGDSFLSRLHPNVTSPGKPEQTEQGRDSLDCLTRTPHHGLPNKATTAASIKLGTRINRSGKEGNASPNKKTDSLSYSARRLASRFRELLTSG</sequence>
<protein>
    <submittedName>
        <fullName evidence="2">Uncharacterized protein</fullName>
    </submittedName>
</protein>
<evidence type="ECO:0000256" key="1">
    <source>
        <dbReference type="SAM" id="MobiDB-lite"/>
    </source>
</evidence>
<gene>
    <name evidence="2" type="ORF">Acr_00g0002860</name>
</gene>
<feature type="region of interest" description="Disordered" evidence="1">
    <location>
        <begin position="202"/>
        <end position="290"/>
    </location>
</feature>
<name>A0A7J0D6Z0_9ERIC</name>
<evidence type="ECO:0000313" key="2">
    <source>
        <dbReference type="EMBL" id="GFS28617.1"/>
    </source>
</evidence>
<accession>A0A7J0D6Z0</accession>
<dbReference type="Proteomes" id="UP000585474">
    <property type="component" value="Unassembled WGS sequence"/>
</dbReference>